<dbReference type="SUPFAM" id="SSF52540">
    <property type="entry name" value="P-loop containing nucleoside triphosphate hydrolases"/>
    <property type="match status" value="1"/>
</dbReference>
<dbReference type="RefSeq" id="XP_001328988.1">
    <property type="nucleotide sequence ID" value="XM_001328953.1"/>
</dbReference>
<dbReference type="OrthoDB" id="10548962at2759"/>
<dbReference type="VEuPathDB" id="TrichDB:TVAGG3_1001510"/>
<feature type="region of interest" description="Disordered" evidence="1">
    <location>
        <begin position="1"/>
        <end position="40"/>
    </location>
</feature>
<dbReference type="KEGG" id="tva:4774781"/>
<reference evidence="3" key="1">
    <citation type="submission" date="2006-10" db="EMBL/GenBank/DDBJ databases">
        <authorList>
            <person name="Amadeo P."/>
            <person name="Zhao Q."/>
            <person name="Wortman J."/>
            <person name="Fraser-Liggett C."/>
            <person name="Carlton J."/>
        </authorList>
    </citation>
    <scope>NUCLEOTIDE SEQUENCE</scope>
    <source>
        <strain evidence="3">G3</strain>
    </source>
</reference>
<evidence type="ECO:0000313" key="3">
    <source>
        <dbReference type="EMBL" id="EAY16765.1"/>
    </source>
</evidence>
<dbReference type="VEuPathDB" id="TrichDB:TVAG_447230"/>
<accession>A2DRZ5</accession>
<dbReference type="InterPro" id="IPR027417">
    <property type="entry name" value="P-loop_NTPase"/>
</dbReference>
<dbReference type="InParanoid" id="A2DRZ5"/>
<name>A2DRZ5_TRIV3</name>
<keyword evidence="4" id="KW-1185">Reference proteome</keyword>
<keyword evidence="2" id="KW-1133">Transmembrane helix</keyword>
<dbReference type="Proteomes" id="UP000001542">
    <property type="component" value="Unassembled WGS sequence"/>
</dbReference>
<evidence type="ECO:0000256" key="2">
    <source>
        <dbReference type="SAM" id="Phobius"/>
    </source>
</evidence>
<dbReference type="AlphaFoldDB" id="A2DRZ5"/>
<sequence length="451" mass="51147">MSEEHLEKELAETSKLLKEKAKHQEDGEANHANEPNHATSEQSRSIKAYLYGFLTLLVLIILLVIFYPRRPPRSPYLPVPYVWNKQYLKELKHFTKFTGHANVLIATGPPGIGKSSGLYRFAELTNKTLQTPLILDCEIISETASVKDIGAIFLDFLIKGFEDIDGRPINLTILANSIPELKTIKAPTHPDTANLNDKSLINIANYGASILSHIEQDPSSSIFNFMELVDRTTEVLGTFLFIIEPSKLMNLQNSKARKAADGLVYFINNFKQGNYRIPCVVTESNLLSKNSQQVYQDLTWFKVINVEEFDIQDGKTILVNQERVFPKKLYFNLYSKFGGYGQLFVTVHDLIREKVSNQETLKQISNYNSLNIAKTVHQGADGNKTLISDRYSFLKRLTTLKMVKITPANQHLVHHFLEHGVVKLTPKMNAVVPSNRLIKSIIRDAIKYAKK</sequence>
<organism evidence="3 4">
    <name type="scientific">Trichomonas vaginalis (strain ATCC PRA-98 / G3)</name>
    <dbReference type="NCBI Taxonomy" id="412133"/>
    <lineage>
        <taxon>Eukaryota</taxon>
        <taxon>Metamonada</taxon>
        <taxon>Parabasalia</taxon>
        <taxon>Trichomonadida</taxon>
        <taxon>Trichomonadidae</taxon>
        <taxon>Trichomonas</taxon>
    </lineage>
</organism>
<proteinExistence type="predicted"/>
<keyword evidence="2" id="KW-0812">Transmembrane</keyword>
<protein>
    <submittedName>
        <fullName evidence="3">Uncharacterized protein</fullName>
    </submittedName>
</protein>
<gene>
    <name evidence="3" type="ORF">TVAG_447230</name>
</gene>
<keyword evidence="2" id="KW-0472">Membrane</keyword>
<dbReference type="EMBL" id="DS113238">
    <property type="protein sequence ID" value="EAY16765.1"/>
    <property type="molecule type" value="Genomic_DNA"/>
</dbReference>
<evidence type="ECO:0000313" key="4">
    <source>
        <dbReference type="Proteomes" id="UP000001542"/>
    </source>
</evidence>
<feature type="compositionally biased region" description="Basic and acidic residues" evidence="1">
    <location>
        <begin position="1"/>
        <end position="31"/>
    </location>
</feature>
<reference evidence="3" key="2">
    <citation type="journal article" date="2007" name="Science">
        <title>Draft genome sequence of the sexually transmitted pathogen Trichomonas vaginalis.</title>
        <authorList>
            <person name="Carlton J.M."/>
            <person name="Hirt R.P."/>
            <person name="Silva J.C."/>
            <person name="Delcher A.L."/>
            <person name="Schatz M."/>
            <person name="Zhao Q."/>
            <person name="Wortman J.R."/>
            <person name="Bidwell S.L."/>
            <person name="Alsmark U.C.M."/>
            <person name="Besteiro S."/>
            <person name="Sicheritz-Ponten T."/>
            <person name="Noel C.J."/>
            <person name="Dacks J.B."/>
            <person name="Foster P.G."/>
            <person name="Simillion C."/>
            <person name="Van de Peer Y."/>
            <person name="Miranda-Saavedra D."/>
            <person name="Barton G.J."/>
            <person name="Westrop G.D."/>
            <person name="Mueller S."/>
            <person name="Dessi D."/>
            <person name="Fiori P.L."/>
            <person name="Ren Q."/>
            <person name="Paulsen I."/>
            <person name="Zhang H."/>
            <person name="Bastida-Corcuera F.D."/>
            <person name="Simoes-Barbosa A."/>
            <person name="Brown M.T."/>
            <person name="Hayes R.D."/>
            <person name="Mukherjee M."/>
            <person name="Okumura C.Y."/>
            <person name="Schneider R."/>
            <person name="Smith A.J."/>
            <person name="Vanacova S."/>
            <person name="Villalvazo M."/>
            <person name="Haas B.J."/>
            <person name="Pertea M."/>
            <person name="Feldblyum T.V."/>
            <person name="Utterback T.R."/>
            <person name="Shu C.L."/>
            <person name="Osoegawa K."/>
            <person name="de Jong P.J."/>
            <person name="Hrdy I."/>
            <person name="Horvathova L."/>
            <person name="Zubacova Z."/>
            <person name="Dolezal P."/>
            <person name="Malik S.B."/>
            <person name="Logsdon J.M. Jr."/>
            <person name="Henze K."/>
            <person name="Gupta A."/>
            <person name="Wang C.C."/>
            <person name="Dunne R.L."/>
            <person name="Upcroft J.A."/>
            <person name="Upcroft P."/>
            <person name="White O."/>
            <person name="Salzberg S.L."/>
            <person name="Tang P."/>
            <person name="Chiu C.-H."/>
            <person name="Lee Y.-S."/>
            <person name="Embley T.M."/>
            <person name="Coombs G.H."/>
            <person name="Mottram J.C."/>
            <person name="Tachezy J."/>
            <person name="Fraser-Liggett C.M."/>
            <person name="Johnson P.J."/>
        </authorList>
    </citation>
    <scope>NUCLEOTIDE SEQUENCE [LARGE SCALE GENOMIC DNA]</scope>
    <source>
        <strain evidence="3">G3</strain>
    </source>
</reference>
<evidence type="ECO:0000256" key="1">
    <source>
        <dbReference type="SAM" id="MobiDB-lite"/>
    </source>
</evidence>
<feature type="transmembrane region" description="Helical" evidence="2">
    <location>
        <begin position="48"/>
        <end position="67"/>
    </location>
</feature>